<evidence type="ECO:0000313" key="2">
    <source>
        <dbReference type="Proteomes" id="UP000223281"/>
    </source>
</evidence>
<evidence type="ECO:0000313" key="1">
    <source>
        <dbReference type="EMBL" id="ARK07808.1"/>
    </source>
</evidence>
<gene>
    <name evidence="1" type="ORF">LPST10_00076</name>
</gene>
<dbReference type="Proteomes" id="UP000223281">
    <property type="component" value="Segment"/>
</dbReference>
<name>A0A1W6DY25_9CAUD</name>
<dbReference type="EMBL" id="KY860935">
    <property type="protein sequence ID" value="ARK07808.1"/>
    <property type="molecule type" value="Genomic_DNA"/>
</dbReference>
<reference evidence="1 2" key="1">
    <citation type="submission" date="2017-04" db="EMBL/GenBank/DDBJ databases">
        <title>Complete Genome Sequence of Salmonella enterica serovar Typhimurium Bacteriophage LPST10, Isolated in China.</title>
        <authorList>
            <person name="Dong X."/>
            <person name="Huang C."/>
            <person name="Morsy M.K."/>
            <person name="Li Z."/>
            <person name="Zhou Y."/>
            <person name="Willias S.P."/>
            <person name="Abdelnabby H."/>
            <person name="Liu J."/>
            <person name="Wang X."/>
            <person name="Li J."/>
        </authorList>
    </citation>
    <scope>NUCLEOTIDE SEQUENCE [LARGE SCALE GENOMIC DNA]</scope>
</reference>
<sequence>MFNDISDAMQNMWERYWGSMKTCHYMMVQIGNYIEVVPDNGAHDIKCMCSTRAFANANN</sequence>
<protein>
    <submittedName>
        <fullName evidence="1">Uncharacterized protein</fullName>
    </submittedName>
</protein>
<organism evidence="1 2">
    <name type="scientific">Salmonella phage LPST10</name>
    <dbReference type="NCBI Taxonomy" id="1973454"/>
    <lineage>
        <taxon>Viruses</taxon>
        <taxon>Duplodnaviria</taxon>
        <taxon>Heunggongvirae</taxon>
        <taxon>Uroviricota</taxon>
        <taxon>Caudoviricetes</taxon>
        <taxon>Skatevirus</taxon>
        <taxon>Skatevirus LPST10</taxon>
    </lineage>
</organism>
<keyword evidence="2" id="KW-1185">Reference proteome</keyword>
<proteinExistence type="predicted"/>
<accession>A0A1W6DY25</accession>